<organism evidence="2">
    <name type="scientific">Arundo donax</name>
    <name type="common">Giant reed</name>
    <name type="synonym">Donax arundinaceus</name>
    <dbReference type="NCBI Taxonomy" id="35708"/>
    <lineage>
        <taxon>Eukaryota</taxon>
        <taxon>Viridiplantae</taxon>
        <taxon>Streptophyta</taxon>
        <taxon>Embryophyta</taxon>
        <taxon>Tracheophyta</taxon>
        <taxon>Spermatophyta</taxon>
        <taxon>Magnoliopsida</taxon>
        <taxon>Liliopsida</taxon>
        <taxon>Poales</taxon>
        <taxon>Poaceae</taxon>
        <taxon>PACMAD clade</taxon>
        <taxon>Arundinoideae</taxon>
        <taxon>Arundineae</taxon>
        <taxon>Arundo</taxon>
    </lineage>
</organism>
<accession>A0A0A9GV60</accession>
<protein>
    <submittedName>
        <fullName evidence="2">Uncharacterized protein</fullName>
    </submittedName>
</protein>
<feature type="region of interest" description="Disordered" evidence="1">
    <location>
        <begin position="74"/>
        <end position="93"/>
    </location>
</feature>
<reference evidence="2" key="1">
    <citation type="submission" date="2014-09" db="EMBL/GenBank/DDBJ databases">
        <authorList>
            <person name="Magalhaes I.L.F."/>
            <person name="Oliveira U."/>
            <person name="Santos F.R."/>
            <person name="Vidigal T.H.D.A."/>
            <person name="Brescovit A.D."/>
            <person name="Santos A.J."/>
        </authorList>
    </citation>
    <scope>NUCLEOTIDE SEQUENCE</scope>
    <source>
        <tissue evidence="2">Shoot tissue taken approximately 20 cm above the soil surface</tissue>
    </source>
</reference>
<dbReference type="EMBL" id="GBRH01170472">
    <property type="protein sequence ID" value="JAE27424.1"/>
    <property type="molecule type" value="Transcribed_RNA"/>
</dbReference>
<proteinExistence type="predicted"/>
<sequence length="93" mass="10815">MDGATALLPTTLETGGQATSPVWWAKKDARLLQDVTQSERVPCPKIHRRPRMSRACRRSTRCTQLRNGARWRRIPRLQGHPHPWSRLHETRRA</sequence>
<evidence type="ECO:0000256" key="1">
    <source>
        <dbReference type="SAM" id="MobiDB-lite"/>
    </source>
</evidence>
<name>A0A0A9GV60_ARUDO</name>
<reference evidence="2" key="2">
    <citation type="journal article" date="2015" name="Data Brief">
        <title>Shoot transcriptome of the giant reed, Arundo donax.</title>
        <authorList>
            <person name="Barrero R.A."/>
            <person name="Guerrero F.D."/>
            <person name="Moolhuijzen P."/>
            <person name="Goolsby J.A."/>
            <person name="Tidwell J."/>
            <person name="Bellgard S.E."/>
            <person name="Bellgard M.I."/>
        </authorList>
    </citation>
    <scope>NUCLEOTIDE SEQUENCE</scope>
    <source>
        <tissue evidence="2">Shoot tissue taken approximately 20 cm above the soil surface</tissue>
    </source>
</reference>
<evidence type="ECO:0000313" key="2">
    <source>
        <dbReference type="EMBL" id="JAE27424.1"/>
    </source>
</evidence>
<dbReference type="AlphaFoldDB" id="A0A0A9GV60"/>